<feature type="compositionally biased region" description="Basic and acidic residues" evidence="6">
    <location>
        <begin position="172"/>
        <end position="188"/>
    </location>
</feature>
<feature type="region of interest" description="Disordered" evidence="6">
    <location>
        <begin position="159"/>
        <end position="197"/>
    </location>
</feature>
<dbReference type="GO" id="GO:0005794">
    <property type="term" value="C:Golgi apparatus"/>
    <property type="evidence" value="ECO:0007669"/>
    <property type="project" value="TreeGrafter"/>
</dbReference>
<comment type="caution">
    <text evidence="10">The sequence shown here is derived from an EMBL/GenBank/DDBJ whole genome shotgun (WGS) entry which is preliminary data.</text>
</comment>
<dbReference type="EMBL" id="CAJNOQ010000408">
    <property type="protein sequence ID" value="CAF0797716.1"/>
    <property type="molecule type" value="Genomic_DNA"/>
</dbReference>
<keyword evidence="14" id="KW-1185">Reference proteome</keyword>
<evidence type="ECO:0000256" key="5">
    <source>
        <dbReference type="ARBA" id="ARBA00023136"/>
    </source>
</evidence>
<feature type="transmembrane region" description="Helical" evidence="7">
    <location>
        <begin position="337"/>
        <end position="356"/>
    </location>
</feature>
<feature type="compositionally biased region" description="Polar residues" evidence="6">
    <location>
        <begin position="515"/>
        <end position="536"/>
    </location>
</feature>
<dbReference type="EMBL" id="CAJOBC010000408">
    <property type="protein sequence ID" value="CAF3582518.1"/>
    <property type="molecule type" value="Genomic_DNA"/>
</dbReference>
<evidence type="ECO:0000256" key="8">
    <source>
        <dbReference type="SAM" id="SignalP"/>
    </source>
</evidence>
<dbReference type="EMBL" id="CAJNOK010004698">
    <property type="protein sequence ID" value="CAF0946572.1"/>
    <property type="molecule type" value="Genomic_DNA"/>
</dbReference>
<evidence type="ECO:0000259" key="9">
    <source>
        <dbReference type="Pfam" id="PF06814"/>
    </source>
</evidence>
<feature type="transmembrane region" description="Helical" evidence="7">
    <location>
        <begin position="410"/>
        <end position="429"/>
    </location>
</feature>
<evidence type="ECO:0000256" key="4">
    <source>
        <dbReference type="ARBA" id="ARBA00022989"/>
    </source>
</evidence>
<dbReference type="Proteomes" id="UP000681722">
    <property type="component" value="Unassembled WGS sequence"/>
</dbReference>
<feature type="signal peptide" evidence="8">
    <location>
        <begin position="1"/>
        <end position="20"/>
    </location>
</feature>
<dbReference type="PANTHER" id="PTHR21229">
    <property type="entry name" value="LUNG SEVEN TRANSMEMBRANE RECEPTOR"/>
    <property type="match status" value="1"/>
</dbReference>
<protein>
    <recommendedName>
        <fullName evidence="9">GOST seven transmembrane domain-containing protein</fullName>
    </recommendedName>
</protein>
<evidence type="ECO:0000256" key="6">
    <source>
        <dbReference type="SAM" id="MobiDB-lite"/>
    </source>
</evidence>
<dbReference type="GO" id="GO:0042147">
    <property type="term" value="P:retrograde transport, endosome to Golgi"/>
    <property type="evidence" value="ECO:0007669"/>
    <property type="project" value="TreeGrafter"/>
</dbReference>
<dbReference type="Proteomes" id="UP000663829">
    <property type="component" value="Unassembled WGS sequence"/>
</dbReference>
<dbReference type="GO" id="GO:0005829">
    <property type="term" value="C:cytosol"/>
    <property type="evidence" value="ECO:0007669"/>
    <property type="project" value="GOC"/>
</dbReference>
<feature type="transmembrane region" description="Helical" evidence="7">
    <location>
        <begin position="368"/>
        <end position="389"/>
    </location>
</feature>
<gene>
    <name evidence="10" type="ORF">GPM918_LOCUS3346</name>
    <name evidence="11" type="ORF">OVA965_LOCUS11923</name>
    <name evidence="12" type="ORF">SRO942_LOCUS3346</name>
    <name evidence="13" type="ORF">TMI583_LOCUS11927</name>
</gene>
<sequence length="592" mass="67537">MHLIFSLFVLLYTLLPFCSCALTNGIVPVQWHDQQRPILDRILYANTKINFRVICRTPTMNDTNAIIHGKKKPAKSIDQDYPDLNIEIRGRIGRVVSCLPLTPEFSLTSSGPSNADTDAQVEDKRYKNVWDKMQVKDFTIVQKGCDPDGRTVQLTQAANYTEPAILEQTSPPKEKKSETEKKSKEQPSNRRRRAANGTPLEVAVSKIDVNTLVTWGDGFYIIDFDQPTLKSTGDRNPDIDLIVSMKSKHGYLSGKRELLKIQFWIGGVILIGMFEKSAFLAEYDTTNRYGYTMKYAVITAEILSCLKRTVSRMLVVIVALGFGIVKPRLGPLKQKVIGMALLYFAIAATESFLRLYSKHDETSKNVLISRIPLAVVDATIYYWIFTGLVRTTRTLRVRKNVVKLNVYRHFTNTILFAIVASILFMIWSLKSHQFAKCITDWREFWVDDAFWHILFSLLLLVIMILFRPSNNNQRYAFVPLLDDEQDHDPDDMDDLDEEKGEATLFETVKLRGKQQENGTQVSSGKMNKKQQQNAERNLNVKEDKSIQGQNGIDDELTWVEDNIPTSIADQALQALDSEDEIVNTKLERSKMQ</sequence>
<evidence type="ECO:0000313" key="11">
    <source>
        <dbReference type="EMBL" id="CAF0946572.1"/>
    </source>
</evidence>
<evidence type="ECO:0000313" key="12">
    <source>
        <dbReference type="EMBL" id="CAF3582518.1"/>
    </source>
</evidence>
<feature type="domain" description="GOST seven transmembrane" evidence="9">
    <location>
        <begin position="254"/>
        <end position="473"/>
    </location>
</feature>
<reference evidence="10" key="1">
    <citation type="submission" date="2021-02" db="EMBL/GenBank/DDBJ databases">
        <authorList>
            <person name="Nowell W R."/>
        </authorList>
    </citation>
    <scope>NUCLEOTIDE SEQUENCE</scope>
</reference>
<keyword evidence="3 8" id="KW-0732">Signal</keyword>
<feature type="chain" id="PRO_5036409322" description="GOST seven transmembrane domain-containing protein" evidence="8">
    <location>
        <begin position="21"/>
        <end position="592"/>
    </location>
</feature>
<feature type="transmembrane region" description="Helical" evidence="7">
    <location>
        <begin position="449"/>
        <end position="466"/>
    </location>
</feature>
<evidence type="ECO:0000256" key="1">
    <source>
        <dbReference type="ARBA" id="ARBA00004141"/>
    </source>
</evidence>
<evidence type="ECO:0000256" key="7">
    <source>
        <dbReference type="SAM" id="Phobius"/>
    </source>
</evidence>
<dbReference type="Proteomes" id="UP000677228">
    <property type="component" value="Unassembled WGS sequence"/>
</dbReference>
<dbReference type="GO" id="GO:0016020">
    <property type="term" value="C:membrane"/>
    <property type="evidence" value="ECO:0007669"/>
    <property type="project" value="UniProtKB-SubCell"/>
</dbReference>
<dbReference type="PANTHER" id="PTHR21229:SF1">
    <property type="entry name" value="GH17801P"/>
    <property type="match status" value="1"/>
</dbReference>
<comment type="subcellular location">
    <subcellularLocation>
        <location evidence="1">Membrane</location>
        <topology evidence="1">Multi-pass membrane protein</topology>
    </subcellularLocation>
</comment>
<evidence type="ECO:0000313" key="13">
    <source>
        <dbReference type="EMBL" id="CAF3721151.1"/>
    </source>
</evidence>
<feature type="region of interest" description="Disordered" evidence="6">
    <location>
        <begin position="513"/>
        <end position="553"/>
    </location>
</feature>
<name>A0A813SJ29_9BILA</name>
<evidence type="ECO:0000256" key="2">
    <source>
        <dbReference type="ARBA" id="ARBA00022692"/>
    </source>
</evidence>
<evidence type="ECO:0000256" key="3">
    <source>
        <dbReference type="ARBA" id="ARBA00022729"/>
    </source>
</evidence>
<proteinExistence type="predicted"/>
<dbReference type="Pfam" id="PF06814">
    <property type="entry name" value="GOST_TM"/>
    <property type="match status" value="1"/>
</dbReference>
<dbReference type="OrthoDB" id="19932at2759"/>
<keyword evidence="2 7" id="KW-0812">Transmembrane</keyword>
<organism evidence="10 14">
    <name type="scientific">Didymodactylos carnosus</name>
    <dbReference type="NCBI Taxonomy" id="1234261"/>
    <lineage>
        <taxon>Eukaryota</taxon>
        <taxon>Metazoa</taxon>
        <taxon>Spiralia</taxon>
        <taxon>Gnathifera</taxon>
        <taxon>Rotifera</taxon>
        <taxon>Eurotatoria</taxon>
        <taxon>Bdelloidea</taxon>
        <taxon>Philodinida</taxon>
        <taxon>Philodinidae</taxon>
        <taxon>Didymodactylos</taxon>
    </lineage>
</organism>
<accession>A0A813SJ29</accession>
<dbReference type="AlphaFoldDB" id="A0A813SJ29"/>
<keyword evidence="5 7" id="KW-0472">Membrane</keyword>
<dbReference type="InterPro" id="IPR009637">
    <property type="entry name" value="GPR107/GPR108-like"/>
</dbReference>
<keyword evidence="4 7" id="KW-1133">Transmembrane helix</keyword>
<dbReference type="EMBL" id="CAJOBA010004703">
    <property type="protein sequence ID" value="CAF3721151.1"/>
    <property type="molecule type" value="Genomic_DNA"/>
</dbReference>
<dbReference type="Proteomes" id="UP000682733">
    <property type="component" value="Unassembled WGS sequence"/>
</dbReference>
<dbReference type="InterPro" id="IPR053937">
    <property type="entry name" value="GOST_TM"/>
</dbReference>
<evidence type="ECO:0000313" key="14">
    <source>
        <dbReference type="Proteomes" id="UP000663829"/>
    </source>
</evidence>
<evidence type="ECO:0000313" key="10">
    <source>
        <dbReference type="EMBL" id="CAF0797716.1"/>
    </source>
</evidence>